<dbReference type="AlphaFoldDB" id="A0AAW7XDC9"/>
<dbReference type="Proteomes" id="UP001169760">
    <property type="component" value="Unassembled WGS sequence"/>
</dbReference>
<evidence type="ECO:0008006" key="3">
    <source>
        <dbReference type="Google" id="ProtNLM"/>
    </source>
</evidence>
<organism evidence="1 2">
    <name type="scientific">Saccharophagus degradans</name>
    <dbReference type="NCBI Taxonomy" id="86304"/>
    <lineage>
        <taxon>Bacteria</taxon>
        <taxon>Pseudomonadati</taxon>
        <taxon>Pseudomonadota</taxon>
        <taxon>Gammaproteobacteria</taxon>
        <taxon>Cellvibrionales</taxon>
        <taxon>Cellvibrionaceae</taxon>
        <taxon>Saccharophagus</taxon>
    </lineage>
</organism>
<reference evidence="1" key="1">
    <citation type="submission" date="2023-07" db="EMBL/GenBank/DDBJ databases">
        <title>Genome content predicts the carbon catabolic preferences of heterotrophic bacteria.</title>
        <authorList>
            <person name="Gralka M."/>
        </authorList>
    </citation>
    <scope>NUCLEOTIDE SEQUENCE</scope>
    <source>
        <strain evidence="1">I3M17_2</strain>
    </source>
</reference>
<gene>
    <name evidence="1" type="ORF">Q4521_18935</name>
</gene>
<comment type="caution">
    <text evidence="1">The sequence shown here is derived from an EMBL/GenBank/DDBJ whole genome shotgun (WGS) entry which is preliminary data.</text>
</comment>
<sequence>MNCSEVQQRLNTAQASDKLAEDKAMLNHLQGCESCKDYAEELRLTRLLATMPVPPASEGFADRALAQAWETAHGKEQRKQPNRMPAWAGLAASALLAAVLVTQWMSPTSTNGPANTGNAGFEQTLVQVAPNTTRPVQVRMVSKEALPNATITVRLSGDVSLDGYPGQQSLTWQAPIEVGNNQMALPVRLNSNNSGTIVIEVSAGGAKKQMQLSVQSEIAAQESGYRTTI</sequence>
<protein>
    <recommendedName>
        <fullName evidence="3">Transmembrane anti-sigma factor</fullName>
    </recommendedName>
</protein>
<evidence type="ECO:0000313" key="2">
    <source>
        <dbReference type="Proteomes" id="UP001169760"/>
    </source>
</evidence>
<evidence type="ECO:0000313" key="1">
    <source>
        <dbReference type="EMBL" id="MDO6424571.1"/>
    </source>
</evidence>
<name>A0AAW7XDC9_9GAMM</name>
<proteinExistence type="predicted"/>
<dbReference type="EMBL" id="JAUOPB010000015">
    <property type="protein sequence ID" value="MDO6424571.1"/>
    <property type="molecule type" value="Genomic_DNA"/>
</dbReference>
<dbReference type="RefSeq" id="WP_216064780.1">
    <property type="nucleotide sequence ID" value="NZ_CP123764.1"/>
</dbReference>
<accession>A0AAW7XDC9</accession>